<evidence type="ECO:0000313" key="3">
    <source>
        <dbReference type="Proteomes" id="UP000308230"/>
    </source>
</evidence>
<keyword evidence="3" id="KW-1185">Reference proteome</keyword>
<gene>
    <name evidence="2" type="ORF">FCL54_16225</name>
</gene>
<comment type="caution">
    <text evidence="2">The sequence shown here is derived from an EMBL/GenBank/DDBJ whole genome shotgun (WGS) entry which is preliminary data.</text>
</comment>
<organism evidence="2 3">
    <name type="scientific">Exobacillus caeni</name>
    <dbReference type="NCBI Taxonomy" id="2574798"/>
    <lineage>
        <taxon>Bacteria</taxon>
        <taxon>Bacillati</taxon>
        <taxon>Bacillota</taxon>
        <taxon>Bacilli</taxon>
        <taxon>Bacillales</taxon>
        <taxon>Guptibacillaceae</taxon>
        <taxon>Exobacillus</taxon>
    </lineage>
</organism>
<feature type="domain" description="DUF4937" evidence="1">
    <location>
        <begin position="2"/>
        <end position="90"/>
    </location>
</feature>
<dbReference type="EMBL" id="SWLG01000012">
    <property type="protein sequence ID" value="TLS36181.1"/>
    <property type="molecule type" value="Genomic_DNA"/>
</dbReference>
<evidence type="ECO:0000259" key="1">
    <source>
        <dbReference type="Pfam" id="PF16291"/>
    </source>
</evidence>
<protein>
    <submittedName>
        <fullName evidence="2">DUF4937 domain-containing protein</fullName>
    </submittedName>
</protein>
<dbReference type="InterPro" id="IPR011008">
    <property type="entry name" value="Dimeric_a/b-barrel"/>
</dbReference>
<dbReference type="Pfam" id="PF16291">
    <property type="entry name" value="DUF4937"/>
    <property type="match status" value="1"/>
</dbReference>
<dbReference type="OrthoDB" id="2627153at2"/>
<accession>A0A5R9EZB5</accession>
<name>A0A5R9EZB5_9BACL</name>
<dbReference type="InterPro" id="IPR032555">
    <property type="entry name" value="DUF4937"/>
</dbReference>
<evidence type="ECO:0000313" key="2">
    <source>
        <dbReference type="EMBL" id="TLS36181.1"/>
    </source>
</evidence>
<reference evidence="2 3" key="1">
    <citation type="submission" date="2019-04" db="EMBL/GenBank/DDBJ databases">
        <title>Bacillus caeni sp. nov., a bacterium isolated from mangrove sediment.</title>
        <authorList>
            <person name="Huang H."/>
            <person name="Mo K."/>
            <person name="Hu Y."/>
        </authorList>
    </citation>
    <scope>NUCLEOTIDE SEQUENCE [LARGE SCALE GENOMIC DNA]</scope>
    <source>
        <strain evidence="2 3">HB172195</strain>
    </source>
</reference>
<dbReference type="SUPFAM" id="SSF54909">
    <property type="entry name" value="Dimeric alpha+beta barrel"/>
    <property type="match status" value="2"/>
</dbReference>
<dbReference type="AlphaFoldDB" id="A0A5R9EZB5"/>
<dbReference type="RefSeq" id="WP_138127790.1">
    <property type="nucleotide sequence ID" value="NZ_SWLG01000012.1"/>
</dbReference>
<proteinExistence type="predicted"/>
<sequence length="215" mass="25204">MIIKRISCKVKEGNKEKFYEHQKQWKPLKQVKGFLGQIGGWSIKYPLTACVYSFWKTQKDYGQFMEEKHDQIFVNSGQESTYESIDVSLFQEKLRVPGAEDNIVNVVKIANYIRVAMSQVKEDKIIHFVDMQEEVWNTGMKKSKGMLGGTFSFSQKQSNDFLIFTGWESEDYHQHYMEANFPELLKTAKPLNDVLKLRGEQFTVEEAWRVYPKDC</sequence>
<dbReference type="Proteomes" id="UP000308230">
    <property type="component" value="Unassembled WGS sequence"/>
</dbReference>
<dbReference type="Gene3D" id="3.30.70.100">
    <property type="match status" value="1"/>
</dbReference>